<dbReference type="EnsemblPlants" id="TraesCS2A02G366000.1">
    <property type="protein sequence ID" value="TraesCS2A02G366000.1.cds1"/>
    <property type="gene ID" value="TraesCS2A02G366000"/>
</dbReference>
<dbReference type="Gramene" id="TraesNOR2A03G00753110.1">
    <property type="protein sequence ID" value="TraesNOR2A03G00753110.1.CDS1"/>
    <property type="gene ID" value="TraesNOR2A03G00753110"/>
</dbReference>
<keyword evidence="2" id="KW-0812">Transmembrane</keyword>
<dbReference type="Gramene" id="TraesCAD_scaffold_007828_01G000200.1">
    <property type="protein sequence ID" value="TraesCAD_scaffold_007828_01G000200.1"/>
    <property type="gene ID" value="TraesCAD_scaffold_007828_01G000200"/>
</dbReference>
<dbReference type="Proteomes" id="UP000019116">
    <property type="component" value="Chromosome 2A"/>
</dbReference>
<keyword evidence="4" id="KW-1185">Reference proteome</keyword>
<dbReference type="Gramene" id="TraesMAC2A03G00742170.1">
    <property type="protein sequence ID" value="TraesMAC2A03G00742170.1.CDS1"/>
    <property type="gene ID" value="TraesMAC2A03G00742170"/>
</dbReference>
<dbReference type="Gramene" id="TraesRN2A0100871600.1">
    <property type="protein sequence ID" value="TraesRN2A0100871600.1"/>
    <property type="gene ID" value="TraesRN2A0100871600"/>
</dbReference>
<dbReference type="Gramene" id="TraesLDM2A03G00745860.1">
    <property type="protein sequence ID" value="TraesLDM2A03G00745860.1.CDS1"/>
    <property type="gene ID" value="TraesLDM2A03G00745860"/>
</dbReference>
<evidence type="ECO:0000313" key="4">
    <source>
        <dbReference type="Proteomes" id="UP000019116"/>
    </source>
</evidence>
<dbReference type="Gramene" id="TraesJAG2A03G00743440.1">
    <property type="protein sequence ID" value="TraesJAG2A03G00743440.1.CDS1"/>
    <property type="gene ID" value="TraesJAG2A03G00743440"/>
</dbReference>
<accession>A0A3B6B2E0</accession>
<dbReference type="Gramene" id="TraesCLE_scaffold_007736_01G000200.1">
    <property type="protein sequence ID" value="TraesCLE_scaffold_007736_01G000200.1"/>
    <property type="gene ID" value="TraesCLE_scaffold_007736_01G000200"/>
</dbReference>
<dbReference type="Gramene" id="TraesSTA2A03G00741560.1">
    <property type="protein sequence ID" value="TraesSTA2A03G00741560.1.CDS1"/>
    <property type="gene ID" value="TraesSTA2A03G00741560"/>
</dbReference>
<sequence>MGEALGILLYILMVGFLLLWWYSALCWSGVMPMECWPPSLARSVRWLSTSSSASSPWWRQKGGGGSDASSPNKRVAASVRAALVFSRLASSRHGGGKGRGGMARRGSSLWWVFSLDLSFQRDCPALICWRASSVPPAAASIAVMERWRWSQGKLDVADGVRELTRRWIWRNCGALAGRCPVDSDKPPYPQVEGRPFAFLPAMEPKGRQDCFTVESMAWSHGGLAGPSGAVPGAGEAGSSGEQNRTRSQSSSFVRGLFCNLQGLVCNCPCLWGPVAKCTPCLSNE</sequence>
<keyword evidence="2" id="KW-0472">Membrane</keyword>
<dbReference type="Gramene" id="TraesJUL2A03G00748180.1">
    <property type="protein sequence ID" value="TraesJUL2A03G00748180.1.CDS1"/>
    <property type="gene ID" value="TraesJUL2A03G00748180"/>
</dbReference>
<protein>
    <submittedName>
        <fullName evidence="3">Uncharacterized protein</fullName>
    </submittedName>
</protein>
<dbReference type="Gramene" id="TraesWEE_scaffold_022795_01G000500.1">
    <property type="protein sequence ID" value="TraesWEE_scaffold_022795_01G000500.1"/>
    <property type="gene ID" value="TraesWEE_scaffold_022795_01G000500"/>
</dbReference>
<organism evidence="3">
    <name type="scientific">Triticum aestivum</name>
    <name type="common">Wheat</name>
    <dbReference type="NCBI Taxonomy" id="4565"/>
    <lineage>
        <taxon>Eukaryota</taxon>
        <taxon>Viridiplantae</taxon>
        <taxon>Streptophyta</taxon>
        <taxon>Embryophyta</taxon>
        <taxon>Tracheophyta</taxon>
        <taxon>Spermatophyta</taxon>
        <taxon>Magnoliopsida</taxon>
        <taxon>Liliopsida</taxon>
        <taxon>Poales</taxon>
        <taxon>Poaceae</taxon>
        <taxon>BOP clade</taxon>
        <taxon>Pooideae</taxon>
        <taxon>Triticodae</taxon>
        <taxon>Triticeae</taxon>
        <taxon>Triticinae</taxon>
        <taxon>Triticum</taxon>
    </lineage>
</organism>
<feature type="transmembrane region" description="Helical" evidence="2">
    <location>
        <begin position="7"/>
        <end position="30"/>
    </location>
</feature>
<dbReference type="Gramene" id="TraesCS2A03G0893700.1">
    <property type="protein sequence ID" value="TraesCS2A03G0893700.1.CDS1"/>
    <property type="gene ID" value="TraesCS2A03G0893700"/>
</dbReference>
<reference evidence="3" key="2">
    <citation type="submission" date="2018-10" db="UniProtKB">
        <authorList>
            <consortium name="EnsemblPlants"/>
        </authorList>
    </citation>
    <scope>IDENTIFICATION</scope>
</reference>
<evidence type="ECO:0000313" key="3">
    <source>
        <dbReference type="EnsemblPlants" id="TraesCS2A02G366000.1.cds1"/>
    </source>
</evidence>
<keyword evidence="2" id="KW-1133">Transmembrane helix</keyword>
<dbReference type="Gramene" id="TraesARI2A03G00751050.1">
    <property type="protein sequence ID" value="TraesARI2A03G00751050.1.CDS1"/>
    <property type="gene ID" value="TraesARI2A03G00751050"/>
</dbReference>
<dbReference type="Gramene" id="TraesSYM2A03G00750910.1">
    <property type="protein sequence ID" value="TraesSYM2A03G00750910.1.CDS1"/>
    <property type="gene ID" value="TraesSYM2A03G00750910"/>
</dbReference>
<feature type="region of interest" description="Disordered" evidence="1">
    <location>
        <begin position="53"/>
        <end position="72"/>
    </location>
</feature>
<dbReference type="Gramene" id="TraesCS2A02G366000.1">
    <property type="protein sequence ID" value="TraesCS2A02G366000.1.cds1"/>
    <property type="gene ID" value="TraesCS2A02G366000"/>
</dbReference>
<dbReference type="AlphaFoldDB" id="A0A3B6B2E0"/>
<dbReference type="Gramene" id="TraesROB_scaffold_034223_01G000400.1">
    <property type="protein sequence ID" value="TraesROB_scaffold_034223_01G000400.1"/>
    <property type="gene ID" value="TraesROB_scaffold_034223_01G000400"/>
</dbReference>
<evidence type="ECO:0000256" key="1">
    <source>
        <dbReference type="SAM" id="MobiDB-lite"/>
    </source>
</evidence>
<evidence type="ECO:0000256" key="2">
    <source>
        <dbReference type="SAM" id="Phobius"/>
    </source>
</evidence>
<dbReference type="Gramene" id="TraesLAC2A03G00747140.1">
    <property type="protein sequence ID" value="TraesLAC2A03G00747140.1.CDS1"/>
    <property type="gene ID" value="TraesLAC2A03G00747140"/>
</dbReference>
<reference evidence="3" key="1">
    <citation type="submission" date="2018-08" db="EMBL/GenBank/DDBJ databases">
        <authorList>
            <person name="Rossello M."/>
        </authorList>
    </citation>
    <scope>NUCLEOTIDE SEQUENCE [LARGE SCALE GENOMIC DNA]</scope>
    <source>
        <strain evidence="3">cv. Chinese Spring</strain>
    </source>
</reference>
<proteinExistence type="predicted"/>
<name>A0A3B6B2E0_WHEAT</name>